<accession>A0A0G1IUA1</accession>
<dbReference type="AlphaFoldDB" id="A0A0G1IUA1"/>
<evidence type="ECO:0000313" key="3">
    <source>
        <dbReference type="Proteomes" id="UP000033945"/>
    </source>
</evidence>
<dbReference type="EMBL" id="LCIT01000010">
    <property type="protein sequence ID" value="KKT62670.1"/>
    <property type="molecule type" value="Genomic_DNA"/>
</dbReference>
<comment type="caution">
    <text evidence="2">The sequence shown here is derived from an EMBL/GenBank/DDBJ whole genome shotgun (WGS) entry which is preliminary data.</text>
</comment>
<organism evidence="2 3">
    <name type="scientific">Candidatus Giovannonibacteria bacterium GW2011_GWA2_44_26</name>
    <dbReference type="NCBI Taxonomy" id="1618648"/>
    <lineage>
        <taxon>Bacteria</taxon>
        <taxon>Candidatus Giovannoniibacteriota</taxon>
    </lineage>
</organism>
<proteinExistence type="predicted"/>
<dbReference type="Proteomes" id="UP000033945">
    <property type="component" value="Unassembled WGS sequence"/>
</dbReference>
<sequence>MRDFRAAIAFVLFMVISGMFLILGALWPVILYQVLKNEF</sequence>
<evidence type="ECO:0000313" key="2">
    <source>
        <dbReference type="EMBL" id="KKT62670.1"/>
    </source>
</evidence>
<keyword evidence="1" id="KW-0472">Membrane</keyword>
<protein>
    <submittedName>
        <fullName evidence="2">Uncharacterized protein</fullName>
    </submittedName>
</protein>
<evidence type="ECO:0000256" key="1">
    <source>
        <dbReference type="SAM" id="Phobius"/>
    </source>
</evidence>
<feature type="transmembrane region" description="Helical" evidence="1">
    <location>
        <begin position="7"/>
        <end position="30"/>
    </location>
</feature>
<reference evidence="2 3" key="1">
    <citation type="journal article" date="2015" name="Nature">
        <title>rRNA introns, odd ribosomes, and small enigmatic genomes across a large radiation of phyla.</title>
        <authorList>
            <person name="Brown C.T."/>
            <person name="Hug L.A."/>
            <person name="Thomas B.C."/>
            <person name="Sharon I."/>
            <person name="Castelle C.J."/>
            <person name="Singh A."/>
            <person name="Wilkins M.J."/>
            <person name="Williams K.H."/>
            <person name="Banfield J.F."/>
        </authorList>
    </citation>
    <scope>NUCLEOTIDE SEQUENCE [LARGE SCALE GENOMIC DNA]</scope>
</reference>
<keyword evidence="1" id="KW-1133">Transmembrane helix</keyword>
<keyword evidence="1" id="KW-0812">Transmembrane</keyword>
<name>A0A0G1IUA1_9BACT</name>
<gene>
    <name evidence="2" type="ORF">UW55_C0010G0019</name>
</gene>